<dbReference type="InterPro" id="IPR036388">
    <property type="entry name" value="WH-like_DNA-bd_sf"/>
</dbReference>
<evidence type="ECO:0000313" key="5">
    <source>
        <dbReference type="Proteomes" id="UP001519271"/>
    </source>
</evidence>
<gene>
    <name evidence="4" type="ORF">J2Z34_001017</name>
</gene>
<dbReference type="InterPro" id="IPR007394">
    <property type="entry name" value="UPF0122"/>
</dbReference>
<organism evidence="4 5">
    <name type="scientific">Youngiibacter multivorans</name>
    <dbReference type="NCBI Taxonomy" id="937251"/>
    <lineage>
        <taxon>Bacteria</taxon>
        <taxon>Bacillati</taxon>
        <taxon>Bacillota</taxon>
        <taxon>Clostridia</taxon>
        <taxon>Eubacteriales</taxon>
        <taxon>Clostridiaceae</taxon>
        <taxon>Youngiibacter</taxon>
    </lineage>
</organism>
<dbReference type="GO" id="GO:0003677">
    <property type="term" value="F:DNA binding"/>
    <property type="evidence" value="ECO:0007669"/>
    <property type="project" value="UniProtKB-KW"/>
</dbReference>
<evidence type="ECO:0000313" key="4">
    <source>
        <dbReference type="EMBL" id="MBP1918541.1"/>
    </source>
</evidence>
<dbReference type="InterPro" id="IPR054831">
    <property type="entry name" value="UPF0122_fam_protein"/>
</dbReference>
<dbReference type="SUPFAM" id="SSF88659">
    <property type="entry name" value="Sigma3 and sigma4 domains of RNA polymerase sigma factors"/>
    <property type="match status" value="1"/>
</dbReference>
<evidence type="ECO:0000256" key="3">
    <source>
        <dbReference type="HAMAP-Rule" id="MF_00245"/>
    </source>
</evidence>
<dbReference type="HAMAP" id="MF_00245">
    <property type="entry name" value="UPF0122"/>
    <property type="match status" value="1"/>
</dbReference>
<dbReference type="InterPro" id="IPR013324">
    <property type="entry name" value="RNA_pol_sigma_r3/r4-like"/>
</dbReference>
<dbReference type="Pfam" id="PF04297">
    <property type="entry name" value="UPF0122"/>
    <property type="match status" value="1"/>
</dbReference>
<accession>A0ABS4G1Z0</accession>
<keyword evidence="5" id="KW-1185">Reference proteome</keyword>
<dbReference type="PANTHER" id="PTHR40083:SF1">
    <property type="entry name" value="UPF0122 PROTEIN YLXM"/>
    <property type="match status" value="1"/>
</dbReference>
<dbReference type="Gene3D" id="1.10.10.10">
    <property type="entry name" value="Winged helix-like DNA-binding domain superfamily/Winged helix DNA-binding domain"/>
    <property type="match status" value="1"/>
</dbReference>
<sequence>MENRMEISLLMDHYGVLLTEKQRSIMSMYYDMDLSLSEIAENQETSRQAIHDLIKRCIRILEDYEGKLSLMRSSQESERTKEKILMVLRESCLKNDNTLLQEISGLLGEF</sequence>
<dbReference type="Proteomes" id="UP001519271">
    <property type="component" value="Unassembled WGS sequence"/>
</dbReference>
<evidence type="ECO:0000256" key="1">
    <source>
        <dbReference type="ARBA" id="ARBA00008720"/>
    </source>
</evidence>
<reference evidence="4 5" key="1">
    <citation type="submission" date="2021-03" db="EMBL/GenBank/DDBJ databases">
        <title>Genomic Encyclopedia of Type Strains, Phase IV (KMG-IV): sequencing the most valuable type-strain genomes for metagenomic binning, comparative biology and taxonomic classification.</title>
        <authorList>
            <person name="Goeker M."/>
        </authorList>
    </citation>
    <scope>NUCLEOTIDE SEQUENCE [LARGE SCALE GENOMIC DNA]</scope>
    <source>
        <strain evidence="4 5">DSM 6139</strain>
    </source>
</reference>
<protein>
    <recommendedName>
        <fullName evidence="3">UPF0122 protein J2Z34_001017</fullName>
    </recommendedName>
</protein>
<dbReference type="EMBL" id="JAGGKC010000006">
    <property type="protein sequence ID" value="MBP1918541.1"/>
    <property type="molecule type" value="Genomic_DNA"/>
</dbReference>
<comment type="caution">
    <text evidence="4">The sequence shown here is derived from an EMBL/GenBank/DDBJ whole genome shotgun (WGS) entry which is preliminary data.</text>
</comment>
<dbReference type="NCBIfam" id="NF045758">
    <property type="entry name" value="YlxM"/>
    <property type="match status" value="1"/>
</dbReference>
<keyword evidence="4" id="KW-0238">DNA-binding</keyword>
<evidence type="ECO:0000256" key="2">
    <source>
        <dbReference type="ARBA" id="ARBA00024764"/>
    </source>
</evidence>
<dbReference type="NCBIfam" id="NF001072">
    <property type="entry name" value="PRK00118.2-2"/>
    <property type="match status" value="1"/>
</dbReference>
<proteinExistence type="inferred from homology"/>
<name>A0ABS4G1Z0_9CLOT</name>
<dbReference type="RefSeq" id="WP_209458773.1">
    <property type="nucleotide sequence ID" value="NZ_JAGGKC010000006.1"/>
</dbReference>
<comment type="function">
    <text evidence="2 3">Might take part in the signal recognition particle (SRP) pathway. This is inferred from the conservation of its genetic proximity to ftsY/ffh. May be a regulatory protein.</text>
</comment>
<comment type="similarity">
    <text evidence="1 3">Belongs to the UPF0122 family.</text>
</comment>
<dbReference type="PANTHER" id="PTHR40083">
    <property type="entry name" value="UPF0122 PROTEIN CBO2450/CLC_2298"/>
    <property type="match status" value="1"/>
</dbReference>